<dbReference type="EMBL" id="JYDR01000031">
    <property type="protein sequence ID" value="KRY73810.1"/>
    <property type="molecule type" value="Genomic_DNA"/>
</dbReference>
<proteinExistence type="predicted"/>
<dbReference type="Proteomes" id="UP000054826">
    <property type="component" value="Unassembled WGS sequence"/>
</dbReference>
<evidence type="ECO:0000313" key="5">
    <source>
        <dbReference type="Proteomes" id="UP000054826"/>
    </source>
</evidence>
<accession>A0A0V1JRI1</accession>
<organism evidence="3 5">
    <name type="scientific">Trichinella pseudospiralis</name>
    <name type="common">Parasitic roundworm</name>
    <dbReference type="NCBI Taxonomy" id="6337"/>
    <lineage>
        <taxon>Eukaryota</taxon>
        <taxon>Metazoa</taxon>
        <taxon>Ecdysozoa</taxon>
        <taxon>Nematoda</taxon>
        <taxon>Enoplea</taxon>
        <taxon>Dorylaimia</taxon>
        <taxon>Trichinellida</taxon>
        <taxon>Trichinellidae</taxon>
        <taxon>Trichinella</taxon>
    </lineage>
</organism>
<evidence type="ECO:0000313" key="3">
    <source>
        <dbReference type="EMBL" id="KRZ37547.1"/>
    </source>
</evidence>
<sequence length="146" mass="17311">MEKCYYRRCRQIFIRNFYFICINIKEAKKSFYWTNKVEIQISNSHLSLVGVGVDLIACINFGKYIRNFYLLIAVLNSLAELICIFIWTINMCIFQSQWHSKNGIQPTSCQSNLPILIFHKFYNNILCYIELSAFKETKNSIYNCDK</sequence>
<keyword evidence="1" id="KW-0812">Transmembrane</keyword>
<evidence type="ECO:0000256" key="1">
    <source>
        <dbReference type="SAM" id="Phobius"/>
    </source>
</evidence>
<keyword evidence="1" id="KW-1133">Transmembrane helix</keyword>
<dbReference type="EMBL" id="JYDV01000057">
    <property type="protein sequence ID" value="KRZ37547.1"/>
    <property type="molecule type" value="Genomic_DNA"/>
</dbReference>
<name>A0A0V1JRI1_TRIPS</name>
<dbReference type="Proteomes" id="UP000054632">
    <property type="component" value="Unassembled WGS sequence"/>
</dbReference>
<reference evidence="4 5" key="1">
    <citation type="submission" date="2015-01" db="EMBL/GenBank/DDBJ databases">
        <title>Evolution of Trichinella species and genotypes.</title>
        <authorList>
            <person name="Korhonen P.K."/>
            <person name="Edoardo P."/>
            <person name="Giuseppe L.R."/>
            <person name="Gasser R.B."/>
        </authorList>
    </citation>
    <scope>NUCLEOTIDE SEQUENCE [LARGE SCALE GENOMIC DNA]</scope>
    <source>
        <strain evidence="2">ISS13</strain>
        <strain evidence="3">ISS176</strain>
    </source>
</reference>
<comment type="caution">
    <text evidence="3">The sequence shown here is derived from an EMBL/GenBank/DDBJ whole genome shotgun (WGS) entry which is preliminary data.</text>
</comment>
<dbReference type="AlphaFoldDB" id="A0A0V1JRI1"/>
<evidence type="ECO:0000313" key="4">
    <source>
        <dbReference type="Proteomes" id="UP000054632"/>
    </source>
</evidence>
<keyword evidence="1" id="KW-0472">Membrane</keyword>
<protein>
    <submittedName>
        <fullName evidence="3">Uncharacterized protein</fullName>
    </submittedName>
</protein>
<evidence type="ECO:0000313" key="2">
    <source>
        <dbReference type="EMBL" id="KRY73810.1"/>
    </source>
</evidence>
<feature type="transmembrane region" description="Helical" evidence="1">
    <location>
        <begin position="68"/>
        <end position="89"/>
    </location>
</feature>
<gene>
    <name evidence="2" type="ORF">T4A_13340</name>
    <name evidence="3" type="ORF">T4C_12044</name>
</gene>